<keyword evidence="8" id="KW-1185">Reference proteome</keyword>
<feature type="modified residue" description="4-aspartylphosphate" evidence="4">
    <location>
        <position position="54"/>
    </location>
</feature>
<organism evidence="7 8">
    <name type="scientific">Paenibacillus yonginensis</name>
    <dbReference type="NCBI Taxonomy" id="1462996"/>
    <lineage>
        <taxon>Bacteria</taxon>
        <taxon>Bacillati</taxon>
        <taxon>Bacillota</taxon>
        <taxon>Bacilli</taxon>
        <taxon>Bacillales</taxon>
        <taxon>Paenibacillaceae</taxon>
        <taxon>Paenibacillus</taxon>
    </lineage>
</organism>
<dbReference type="Gene3D" id="1.10.10.60">
    <property type="entry name" value="Homeodomain-like"/>
    <property type="match status" value="2"/>
</dbReference>
<dbReference type="GO" id="GO:0000160">
    <property type="term" value="P:phosphorelay signal transduction system"/>
    <property type="evidence" value="ECO:0007669"/>
    <property type="project" value="InterPro"/>
</dbReference>
<dbReference type="SUPFAM" id="SSF46689">
    <property type="entry name" value="Homeodomain-like"/>
    <property type="match status" value="2"/>
</dbReference>
<feature type="domain" description="Response regulatory" evidence="6">
    <location>
        <begin position="2"/>
        <end position="119"/>
    </location>
</feature>
<evidence type="ECO:0000259" key="6">
    <source>
        <dbReference type="PROSITE" id="PS50110"/>
    </source>
</evidence>
<dbReference type="GO" id="GO:0043565">
    <property type="term" value="F:sequence-specific DNA binding"/>
    <property type="evidence" value="ECO:0007669"/>
    <property type="project" value="InterPro"/>
</dbReference>
<dbReference type="AlphaFoldDB" id="A0A1B1MZB4"/>
<dbReference type="PROSITE" id="PS01124">
    <property type="entry name" value="HTH_ARAC_FAMILY_2"/>
    <property type="match status" value="1"/>
</dbReference>
<proteinExistence type="predicted"/>
<dbReference type="CDD" id="cd17536">
    <property type="entry name" value="REC_YesN-like"/>
    <property type="match status" value="1"/>
</dbReference>
<sequence>MKVLTVDDEPLILSGLVKIVQEVAPLGTEVRKATNAYDALDLMKDYLPDVTITDLNMPEKNGFELIEEIKLGGWCDRFIILTGYDEFEYVRRALRAGVVDYLLKPIDKGEIAALLGRIREELPNESDTDYSCHAKRLLTYIQIHFRRDLSLDDLAEQMNLHPNYISSLFKKETGHTFINYLNMLRIQAAQELLMSNSELSVSAIGQQVGYDSKHYFSKVFKKYTGTTPGAYRNNQ</sequence>
<dbReference type="SMART" id="SM00448">
    <property type="entry name" value="REC"/>
    <property type="match status" value="1"/>
</dbReference>
<dbReference type="Pfam" id="PF00072">
    <property type="entry name" value="Response_reg"/>
    <property type="match status" value="1"/>
</dbReference>
<dbReference type="SUPFAM" id="SSF52172">
    <property type="entry name" value="CheY-like"/>
    <property type="match status" value="1"/>
</dbReference>
<evidence type="ECO:0000259" key="5">
    <source>
        <dbReference type="PROSITE" id="PS01124"/>
    </source>
</evidence>
<evidence type="ECO:0000313" key="8">
    <source>
        <dbReference type="Proteomes" id="UP000092573"/>
    </source>
</evidence>
<gene>
    <name evidence="7" type="ORF">AWM70_07890</name>
</gene>
<dbReference type="PROSITE" id="PS50110">
    <property type="entry name" value="RESPONSE_REGULATORY"/>
    <property type="match status" value="1"/>
</dbReference>
<dbReference type="InterPro" id="IPR018060">
    <property type="entry name" value="HTH_AraC"/>
</dbReference>
<dbReference type="InterPro" id="IPR009057">
    <property type="entry name" value="Homeodomain-like_sf"/>
</dbReference>
<dbReference type="Proteomes" id="UP000092573">
    <property type="component" value="Chromosome"/>
</dbReference>
<dbReference type="OrthoDB" id="1699at2"/>
<dbReference type="PROSITE" id="PS00041">
    <property type="entry name" value="HTH_ARAC_FAMILY_1"/>
    <property type="match status" value="1"/>
</dbReference>
<evidence type="ECO:0000256" key="1">
    <source>
        <dbReference type="ARBA" id="ARBA00023015"/>
    </source>
</evidence>
<dbReference type="SMART" id="SM00342">
    <property type="entry name" value="HTH_ARAC"/>
    <property type="match status" value="1"/>
</dbReference>
<dbReference type="InterPro" id="IPR018062">
    <property type="entry name" value="HTH_AraC-typ_CS"/>
</dbReference>
<name>A0A1B1MZB4_9BACL</name>
<dbReference type="InterPro" id="IPR001789">
    <property type="entry name" value="Sig_transdc_resp-reg_receiver"/>
</dbReference>
<dbReference type="PRINTS" id="PR00032">
    <property type="entry name" value="HTHARAC"/>
</dbReference>
<evidence type="ECO:0000256" key="2">
    <source>
        <dbReference type="ARBA" id="ARBA00023125"/>
    </source>
</evidence>
<evidence type="ECO:0000313" key="7">
    <source>
        <dbReference type="EMBL" id="ANS74515.1"/>
    </source>
</evidence>
<dbReference type="STRING" id="1462996.AWM70_07890"/>
<reference evidence="7 8" key="1">
    <citation type="submission" date="2016-01" db="EMBL/GenBank/DDBJ databases">
        <title>Complete Genome Sequence of Paenibacillus yonginensis DCY84, a novel Plant Growth-Promoting Bacteria with Elicitation of Induced Systemic Resistance.</title>
        <authorList>
            <person name="Kim Y.J."/>
            <person name="Yang D.C."/>
            <person name="Sukweenadhi J."/>
        </authorList>
    </citation>
    <scope>NUCLEOTIDE SEQUENCE [LARGE SCALE GENOMIC DNA]</scope>
    <source>
        <strain evidence="7 8">DCY84</strain>
    </source>
</reference>
<dbReference type="GO" id="GO:0003700">
    <property type="term" value="F:DNA-binding transcription factor activity"/>
    <property type="evidence" value="ECO:0007669"/>
    <property type="project" value="InterPro"/>
</dbReference>
<dbReference type="InterPro" id="IPR011006">
    <property type="entry name" value="CheY-like_superfamily"/>
</dbReference>
<feature type="domain" description="HTH araC/xylS-type" evidence="5">
    <location>
        <begin position="135"/>
        <end position="234"/>
    </location>
</feature>
<dbReference type="InterPro" id="IPR020449">
    <property type="entry name" value="Tscrpt_reg_AraC-type_HTH"/>
</dbReference>
<dbReference type="PANTHER" id="PTHR43280">
    <property type="entry name" value="ARAC-FAMILY TRANSCRIPTIONAL REGULATOR"/>
    <property type="match status" value="1"/>
</dbReference>
<keyword evidence="3" id="KW-0804">Transcription</keyword>
<dbReference type="Pfam" id="PF12833">
    <property type="entry name" value="HTH_18"/>
    <property type="match status" value="1"/>
</dbReference>
<protein>
    <submittedName>
        <fullName evidence="7">AraC family transcriptional regulator</fullName>
    </submittedName>
</protein>
<dbReference type="Gene3D" id="3.40.50.2300">
    <property type="match status" value="1"/>
</dbReference>
<keyword evidence="1" id="KW-0805">Transcription regulation</keyword>
<dbReference type="PANTHER" id="PTHR43280:SF28">
    <property type="entry name" value="HTH-TYPE TRANSCRIPTIONAL ACTIVATOR RHAS"/>
    <property type="match status" value="1"/>
</dbReference>
<dbReference type="EMBL" id="CP014167">
    <property type="protein sequence ID" value="ANS74515.1"/>
    <property type="molecule type" value="Genomic_DNA"/>
</dbReference>
<keyword evidence="4" id="KW-0597">Phosphoprotein</keyword>
<evidence type="ECO:0000256" key="3">
    <source>
        <dbReference type="ARBA" id="ARBA00023163"/>
    </source>
</evidence>
<dbReference type="RefSeq" id="WP_068695257.1">
    <property type="nucleotide sequence ID" value="NZ_CP014167.1"/>
</dbReference>
<accession>A0A1B1MZB4</accession>
<keyword evidence="2" id="KW-0238">DNA-binding</keyword>
<evidence type="ECO:0000256" key="4">
    <source>
        <dbReference type="PROSITE-ProRule" id="PRU00169"/>
    </source>
</evidence>
<dbReference type="KEGG" id="pyg:AWM70_07890"/>